<evidence type="ECO:0000256" key="2">
    <source>
        <dbReference type="ARBA" id="ARBA00012425"/>
    </source>
</evidence>
<dbReference type="GO" id="GO:0000082">
    <property type="term" value="P:G1/S transition of mitotic cell cycle"/>
    <property type="evidence" value="ECO:0007669"/>
    <property type="project" value="TreeGrafter"/>
</dbReference>
<evidence type="ECO:0000256" key="1">
    <source>
        <dbReference type="ARBA" id="ARBA00006485"/>
    </source>
</evidence>
<dbReference type="FunFam" id="1.10.510.10:FF:000611">
    <property type="entry name" value="CMGC family protein kinase"/>
    <property type="match status" value="1"/>
</dbReference>
<dbReference type="InterPro" id="IPR008271">
    <property type="entry name" value="Ser/Thr_kinase_AS"/>
</dbReference>
<dbReference type="PROSITE" id="PS50011">
    <property type="entry name" value="PROTEIN_KINASE_DOM"/>
    <property type="match status" value="1"/>
</dbReference>
<dbReference type="InterPro" id="IPR011009">
    <property type="entry name" value="Kinase-like_dom_sf"/>
</dbReference>
<dbReference type="AlphaFoldDB" id="A0A176VWM3"/>
<dbReference type="Proteomes" id="UP000077202">
    <property type="component" value="Unassembled WGS sequence"/>
</dbReference>
<dbReference type="GO" id="GO:0030332">
    <property type="term" value="F:cyclin binding"/>
    <property type="evidence" value="ECO:0007669"/>
    <property type="project" value="TreeGrafter"/>
</dbReference>
<comment type="caution">
    <text evidence="14">The sequence shown here is derived from an EMBL/GenBank/DDBJ whole genome shotgun (WGS) entry which is preliminary data.</text>
</comment>
<feature type="domain" description="Protein kinase" evidence="13">
    <location>
        <begin position="4"/>
        <end position="295"/>
    </location>
</feature>
<dbReference type="GO" id="GO:0005737">
    <property type="term" value="C:cytoplasm"/>
    <property type="evidence" value="ECO:0007669"/>
    <property type="project" value="TreeGrafter"/>
</dbReference>
<evidence type="ECO:0000256" key="7">
    <source>
        <dbReference type="ARBA" id="ARBA00022777"/>
    </source>
</evidence>
<evidence type="ECO:0000313" key="15">
    <source>
        <dbReference type="Proteomes" id="UP000077202"/>
    </source>
</evidence>
<dbReference type="Pfam" id="PF00069">
    <property type="entry name" value="Pkinase"/>
    <property type="match status" value="1"/>
</dbReference>
<evidence type="ECO:0000256" key="5">
    <source>
        <dbReference type="ARBA" id="ARBA00022679"/>
    </source>
</evidence>
<evidence type="ECO:0000256" key="12">
    <source>
        <dbReference type="RuleBase" id="RU000304"/>
    </source>
</evidence>
<dbReference type="GO" id="GO:0000307">
    <property type="term" value="C:cyclin-dependent protein kinase holoenzyme complex"/>
    <property type="evidence" value="ECO:0007669"/>
    <property type="project" value="TreeGrafter"/>
</dbReference>
<comment type="catalytic activity">
    <reaction evidence="9">
        <text>L-threonyl-[protein] + ATP = O-phospho-L-threonyl-[protein] + ADP + H(+)</text>
        <dbReference type="Rhea" id="RHEA:46608"/>
        <dbReference type="Rhea" id="RHEA-COMP:11060"/>
        <dbReference type="Rhea" id="RHEA-COMP:11605"/>
        <dbReference type="ChEBI" id="CHEBI:15378"/>
        <dbReference type="ChEBI" id="CHEBI:30013"/>
        <dbReference type="ChEBI" id="CHEBI:30616"/>
        <dbReference type="ChEBI" id="CHEBI:61977"/>
        <dbReference type="ChEBI" id="CHEBI:456216"/>
        <dbReference type="EC" id="2.7.11.22"/>
    </reaction>
</comment>
<accession>A0A176VWM3</accession>
<dbReference type="PANTHER" id="PTHR24056:SF548">
    <property type="entry name" value="CYCLIN-DEPENDENT KINASE A-1"/>
    <property type="match status" value="1"/>
</dbReference>
<organism evidence="14 15">
    <name type="scientific">Marchantia polymorpha subsp. ruderalis</name>
    <dbReference type="NCBI Taxonomy" id="1480154"/>
    <lineage>
        <taxon>Eukaryota</taxon>
        <taxon>Viridiplantae</taxon>
        <taxon>Streptophyta</taxon>
        <taxon>Embryophyta</taxon>
        <taxon>Marchantiophyta</taxon>
        <taxon>Marchantiopsida</taxon>
        <taxon>Marchantiidae</taxon>
        <taxon>Marchantiales</taxon>
        <taxon>Marchantiaceae</taxon>
        <taxon>Marchantia</taxon>
    </lineage>
</organism>
<dbReference type="PROSITE" id="PS00108">
    <property type="entry name" value="PROTEIN_KINASE_ST"/>
    <property type="match status" value="1"/>
</dbReference>
<keyword evidence="3 12" id="KW-0723">Serine/threonine-protein kinase</keyword>
<dbReference type="PROSITE" id="PS00107">
    <property type="entry name" value="PROTEIN_KINASE_ATP"/>
    <property type="match status" value="1"/>
</dbReference>
<dbReference type="PANTHER" id="PTHR24056">
    <property type="entry name" value="CELL DIVISION PROTEIN KINASE"/>
    <property type="match status" value="1"/>
</dbReference>
<evidence type="ECO:0000256" key="9">
    <source>
        <dbReference type="ARBA" id="ARBA00047811"/>
    </source>
</evidence>
<keyword evidence="8 11" id="KW-0067">ATP-binding</keyword>
<evidence type="ECO:0000256" key="3">
    <source>
        <dbReference type="ARBA" id="ARBA00022527"/>
    </source>
</evidence>
<name>A0A176VWM3_MARPO</name>
<keyword evidence="15" id="KW-1185">Reference proteome</keyword>
<dbReference type="EC" id="2.7.11.22" evidence="2"/>
<protein>
    <recommendedName>
        <fullName evidence="2">cyclin-dependent kinase</fullName>
        <ecNumber evidence="2">2.7.11.22</ecNumber>
    </recommendedName>
</protein>
<dbReference type="SUPFAM" id="SSF56112">
    <property type="entry name" value="Protein kinase-like (PK-like)"/>
    <property type="match status" value="1"/>
</dbReference>
<keyword evidence="6 11" id="KW-0547">Nucleotide-binding</keyword>
<dbReference type="CDD" id="cd07829">
    <property type="entry name" value="STKc_CDK_like"/>
    <property type="match status" value="1"/>
</dbReference>
<dbReference type="GO" id="GO:0004693">
    <property type="term" value="F:cyclin-dependent protein serine/threonine kinase activity"/>
    <property type="evidence" value="ECO:0007669"/>
    <property type="project" value="UniProtKB-EC"/>
</dbReference>
<evidence type="ECO:0000256" key="6">
    <source>
        <dbReference type="ARBA" id="ARBA00022741"/>
    </source>
</evidence>
<dbReference type="GO" id="GO:0007165">
    <property type="term" value="P:signal transduction"/>
    <property type="evidence" value="ECO:0007669"/>
    <property type="project" value="TreeGrafter"/>
</dbReference>
<comment type="catalytic activity">
    <reaction evidence="10">
        <text>L-seryl-[protein] + ATP = O-phospho-L-seryl-[protein] + ADP + H(+)</text>
        <dbReference type="Rhea" id="RHEA:17989"/>
        <dbReference type="Rhea" id="RHEA-COMP:9863"/>
        <dbReference type="Rhea" id="RHEA-COMP:11604"/>
        <dbReference type="ChEBI" id="CHEBI:15378"/>
        <dbReference type="ChEBI" id="CHEBI:29999"/>
        <dbReference type="ChEBI" id="CHEBI:30616"/>
        <dbReference type="ChEBI" id="CHEBI:83421"/>
        <dbReference type="ChEBI" id="CHEBI:456216"/>
        <dbReference type="EC" id="2.7.11.22"/>
    </reaction>
</comment>
<evidence type="ECO:0000256" key="4">
    <source>
        <dbReference type="ARBA" id="ARBA00022553"/>
    </source>
</evidence>
<dbReference type="InterPro" id="IPR000719">
    <property type="entry name" value="Prot_kinase_dom"/>
</dbReference>
<dbReference type="Gene3D" id="1.10.510.10">
    <property type="entry name" value="Transferase(Phosphotransferase) domain 1"/>
    <property type="match status" value="1"/>
</dbReference>
<dbReference type="GO" id="GO:0010468">
    <property type="term" value="P:regulation of gene expression"/>
    <property type="evidence" value="ECO:0007669"/>
    <property type="project" value="TreeGrafter"/>
</dbReference>
<evidence type="ECO:0000256" key="10">
    <source>
        <dbReference type="ARBA" id="ARBA00048367"/>
    </source>
</evidence>
<dbReference type="EMBL" id="LVLJ01002403">
    <property type="protein sequence ID" value="OAE25157.1"/>
    <property type="molecule type" value="Genomic_DNA"/>
</dbReference>
<evidence type="ECO:0000259" key="13">
    <source>
        <dbReference type="PROSITE" id="PS50011"/>
    </source>
</evidence>
<evidence type="ECO:0000313" key="14">
    <source>
        <dbReference type="EMBL" id="OAE25157.1"/>
    </source>
</evidence>
<comment type="similarity">
    <text evidence="1">Belongs to the protein kinase superfamily. CMGC Ser/Thr protein kinase family. CDC2/CDKX subfamily.</text>
</comment>
<gene>
    <name evidence="14" type="ORF">AXG93_3217s1750</name>
</gene>
<keyword evidence="4" id="KW-0597">Phosphoprotein</keyword>
<dbReference type="GO" id="GO:0051445">
    <property type="term" value="P:regulation of meiotic cell cycle"/>
    <property type="evidence" value="ECO:0007669"/>
    <property type="project" value="TreeGrafter"/>
</dbReference>
<dbReference type="InterPro" id="IPR017441">
    <property type="entry name" value="Protein_kinase_ATP_BS"/>
</dbReference>
<dbReference type="GO" id="GO:0010389">
    <property type="term" value="P:regulation of G2/M transition of mitotic cell cycle"/>
    <property type="evidence" value="ECO:0007669"/>
    <property type="project" value="TreeGrafter"/>
</dbReference>
<dbReference type="InterPro" id="IPR050108">
    <property type="entry name" value="CDK"/>
</dbReference>
<dbReference type="Gene3D" id="3.30.200.20">
    <property type="entry name" value="Phosphorylase Kinase, domain 1"/>
    <property type="match status" value="1"/>
</dbReference>
<keyword evidence="7" id="KW-0418">Kinase</keyword>
<proteinExistence type="inferred from homology"/>
<sequence length="341" mass="39291">MENYLMLEIVGYGTFGVVYRARRLDTQEPVAIKRIRFNPASGTRGLSKCVTREVTALRQLPRHQNIVKMLEFVEDRERHEVFFVFEYLDMDLRKYLDLAAFIATNRQHIKYLIHQIISGLDHCHKHNLIHRDLKPQNVLLDRRTNSLKIADFGLSRNMVSEPTEASPLTPDIATIWYRAPEVFLGSQVYTSAVDMWAAGCILAEMTNKHPLFDGRTEIDQLSKIFQIRGTPSEETWPGVSSLQEFVPLFPNWHPMDMSDVVPDLDASGKNLLDRLLILNPNNRISAEEALQHEYFHGNSQEIERQRLGTFDRCIDPLDIDISLHYDGEACVFFRLGTSDFA</sequence>
<evidence type="ECO:0000256" key="11">
    <source>
        <dbReference type="PROSITE-ProRule" id="PRU10141"/>
    </source>
</evidence>
<keyword evidence="5" id="KW-0808">Transferase</keyword>
<dbReference type="GO" id="GO:0005524">
    <property type="term" value="F:ATP binding"/>
    <property type="evidence" value="ECO:0007669"/>
    <property type="project" value="UniProtKB-UniRule"/>
</dbReference>
<dbReference type="SMART" id="SM00220">
    <property type="entry name" value="S_TKc"/>
    <property type="match status" value="1"/>
</dbReference>
<reference evidence="14" key="1">
    <citation type="submission" date="2016-03" db="EMBL/GenBank/DDBJ databases">
        <title>Mechanisms controlling the formation of the plant cell surface in tip-growing cells are functionally conserved among land plants.</title>
        <authorList>
            <person name="Honkanen S."/>
            <person name="Jones V.A."/>
            <person name="Morieri G."/>
            <person name="Champion C."/>
            <person name="Hetherington A.J."/>
            <person name="Kelly S."/>
            <person name="Saint-Marcoux D."/>
            <person name="Proust H."/>
            <person name="Prescott H."/>
            <person name="Dolan L."/>
        </authorList>
    </citation>
    <scope>NUCLEOTIDE SEQUENCE [LARGE SCALE GENOMIC DNA]</scope>
    <source>
        <tissue evidence="14">Whole gametophyte</tissue>
    </source>
</reference>
<feature type="binding site" evidence="11">
    <location>
        <position position="33"/>
    </location>
    <ligand>
        <name>ATP</name>
        <dbReference type="ChEBI" id="CHEBI:30616"/>
    </ligand>
</feature>
<dbReference type="GO" id="GO:0005634">
    <property type="term" value="C:nucleus"/>
    <property type="evidence" value="ECO:0007669"/>
    <property type="project" value="TreeGrafter"/>
</dbReference>
<evidence type="ECO:0000256" key="8">
    <source>
        <dbReference type="ARBA" id="ARBA00022840"/>
    </source>
</evidence>